<evidence type="ECO:0000313" key="3">
    <source>
        <dbReference type="Proteomes" id="UP000612362"/>
    </source>
</evidence>
<evidence type="ECO:0000313" key="2">
    <source>
        <dbReference type="EMBL" id="GHO46589.1"/>
    </source>
</evidence>
<gene>
    <name evidence="2" type="ORF">KSX_47520</name>
</gene>
<organism evidence="2 3">
    <name type="scientific">Ktedonospora formicarum</name>
    <dbReference type="NCBI Taxonomy" id="2778364"/>
    <lineage>
        <taxon>Bacteria</taxon>
        <taxon>Bacillati</taxon>
        <taxon>Chloroflexota</taxon>
        <taxon>Ktedonobacteria</taxon>
        <taxon>Ktedonobacterales</taxon>
        <taxon>Ktedonobacteraceae</taxon>
        <taxon>Ktedonospora</taxon>
    </lineage>
</organism>
<accession>A0A8J3HZH3</accession>
<keyword evidence="1" id="KW-0812">Transmembrane</keyword>
<dbReference type="InterPro" id="IPR031594">
    <property type="entry name" value="OFeT_1"/>
</dbReference>
<keyword evidence="3" id="KW-1185">Reference proteome</keyword>
<feature type="transmembrane region" description="Helical" evidence="1">
    <location>
        <begin position="83"/>
        <end position="103"/>
    </location>
</feature>
<feature type="transmembrane region" description="Helical" evidence="1">
    <location>
        <begin position="54"/>
        <end position="71"/>
    </location>
</feature>
<reference evidence="2" key="1">
    <citation type="submission" date="2020-10" db="EMBL/GenBank/DDBJ databases">
        <title>Taxonomic study of unclassified bacteria belonging to the class Ktedonobacteria.</title>
        <authorList>
            <person name="Yabe S."/>
            <person name="Wang C.M."/>
            <person name="Zheng Y."/>
            <person name="Sakai Y."/>
            <person name="Cavaletti L."/>
            <person name="Monciardini P."/>
            <person name="Donadio S."/>
        </authorList>
    </citation>
    <scope>NUCLEOTIDE SEQUENCE</scope>
    <source>
        <strain evidence="2">SOSP1-1</strain>
    </source>
</reference>
<dbReference type="AlphaFoldDB" id="A0A8J3HZH3"/>
<sequence>MAFIVITFGSSATTQGGMGGIASATIGATCAGLLVIIAGALIKAPLTRVPENTLKFIVGIMLTTFGTFWAAEGFGFSWPLSDTFIIILAALYLLASLLIILWLKSIRQRQLATTSAS</sequence>
<evidence type="ECO:0000256" key="1">
    <source>
        <dbReference type="SAM" id="Phobius"/>
    </source>
</evidence>
<dbReference type="Proteomes" id="UP000612362">
    <property type="component" value="Unassembled WGS sequence"/>
</dbReference>
<feature type="transmembrane region" description="Helical" evidence="1">
    <location>
        <begin position="20"/>
        <end position="42"/>
    </location>
</feature>
<name>A0A8J3HZH3_9CHLR</name>
<keyword evidence="1" id="KW-0472">Membrane</keyword>
<comment type="caution">
    <text evidence="2">The sequence shown here is derived from an EMBL/GenBank/DDBJ whole genome shotgun (WGS) entry which is preliminary data.</text>
</comment>
<protein>
    <submittedName>
        <fullName evidence="2">Uncharacterized protein</fullName>
    </submittedName>
</protein>
<dbReference type="EMBL" id="BNJF01000002">
    <property type="protein sequence ID" value="GHO46589.1"/>
    <property type="molecule type" value="Genomic_DNA"/>
</dbReference>
<proteinExistence type="predicted"/>
<keyword evidence="1" id="KW-1133">Transmembrane helix</keyword>
<dbReference type="Pfam" id="PF16955">
    <property type="entry name" value="OFeT_1"/>
    <property type="match status" value="1"/>
</dbReference>